<sequence>MGKDFLDAQRWQRKFDMKHTWTESEVLSSEGNTRMHAHLHPHTHANTHAHTHTTLIMKT</sequence>
<dbReference type="EnsemblPlants" id="AES64096">
    <property type="protein sequence ID" value="AES64096"/>
    <property type="gene ID" value="MTR_2g018370"/>
</dbReference>
<reference evidence="1 3" key="1">
    <citation type="journal article" date="2011" name="Nature">
        <title>The Medicago genome provides insight into the evolution of rhizobial symbioses.</title>
        <authorList>
            <person name="Young N.D."/>
            <person name="Debelle F."/>
            <person name="Oldroyd G.E."/>
            <person name="Geurts R."/>
            <person name="Cannon S.B."/>
            <person name="Udvardi M.K."/>
            <person name="Benedito V.A."/>
            <person name="Mayer K.F."/>
            <person name="Gouzy J."/>
            <person name="Schoof H."/>
            <person name="Van de Peer Y."/>
            <person name="Proost S."/>
            <person name="Cook D.R."/>
            <person name="Meyers B.C."/>
            <person name="Spannagl M."/>
            <person name="Cheung F."/>
            <person name="De Mita S."/>
            <person name="Krishnakumar V."/>
            <person name="Gundlach H."/>
            <person name="Zhou S."/>
            <person name="Mudge J."/>
            <person name="Bharti A.K."/>
            <person name="Murray J.D."/>
            <person name="Naoumkina M.A."/>
            <person name="Rosen B."/>
            <person name="Silverstein K.A."/>
            <person name="Tang H."/>
            <person name="Rombauts S."/>
            <person name="Zhao P.X."/>
            <person name="Zhou P."/>
            <person name="Barbe V."/>
            <person name="Bardou P."/>
            <person name="Bechner M."/>
            <person name="Bellec A."/>
            <person name="Berger A."/>
            <person name="Berges H."/>
            <person name="Bidwell S."/>
            <person name="Bisseling T."/>
            <person name="Choisne N."/>
            <person name="Couloux A."/>
            <person name="Denny R."/>
            <person name="Deshpande S."/>
            <person name="Dai X."/>
            <person name="Doyle J.J."/>
            <person name="Dudez A.M."/>
            <person name="Farmer A.D."/>
            <person name="Fouteau S."/>
            <person name="Franken C."/>
            <person name="Gibelin C."/>
            <person name="Gish J."/>
            <person name="Goldstein S."/>
            <person name="Gonzalez A.J."/>
            <person name="Green P.J."/>
            <person name="Hallab A."/>
            <person name="Hartog M."/>
            <person name="Hua A."/>
            <person name="Humphray S.J."/>
            <person name="Jeong D.H."/>
            <person name="Jing Y."/>
            <person name="Jocker A."/>
            <person name="Kenton S.M."/>
            <person name="Kim D.J."/>
            <person name="Klee K."/>
            <person name="Lai H."/>
            <person name="Lang C."/>
            <person name="Lin S."/>
            <person name="Macmil S.L."/>
            <person name="Magdelenat G."/>
            <person name="Matthews L."/>
            <person name="McCorrison J."/>
            <person name="Monaghan E.L."/>
            <person name="Mun J.H."/>
            <person name="Najar F.Z."/>
            <person name="Nicholson C."/>
            <person name="Noirot C."/>
            <person name="O'Bleness M."/>
            <person name="Paule C.R."/>
            <person name="Poulain J."/>
            <person name="Prion F."/>
            <person name="Qin B."/>
            <person name="Qu C."/>
            <person name="Retzel E.F."/>
            <person name="Riddle C."/>
            <person name="Sallet E."/>
            <person name="Samain S."/>
            <person name="Samson N."/>
            <person name="Sanders I."/>
            <person name="Saurat O."/>
            <person name="Scarpelli C."/>
            <person name="Schiex T."/>
            <person name="Segurens B."/>
            <person name="Severin A.J."/>
            <person name="Sherrier D.J."/>
            <person name="Shi R."/>
            <person name="Sims S."/>
            <person name="Singer S.R."/>
            <person name="Sinharoy S."/>
            <person name="Sterck L."/>
            <person name="Viollet A."/>
            <person name="Wang B.B."/>
            <person name="Wang K."/>
            <person name="Wang M."/>
            <person name="Wang X."/>
            <person name="Warfsmann J."/>
            <person name="Weissenbach J."/>
            <person name="White D.D."/>
            <person name="White J.D."/>
            <person name="Wiley G.B."/>
            <person name="Wincker P."/>
            <person name="Xing Y."/>
            <person name="Yang L."/>
            <person name="Yao Z."/>
            <person name="Ying F."/>
            <person name="Zhai J."/>
            <person name="Zhou L."/>
            <person name="Zuber A."/>
            <person name="Denarie J."/>
            <person name="Dixon R.A."/>
            <person name="May G.D."/>
            <person name="Schwartz D.C."/>
            <person name="Rogers J."/>
            <person name="Quetier F."/>
            <person name="Town C.D."/>
            <person name="Roe B.A."/>
        </authorList>
    </citation>
    <scope>NUCLEOTIDE SEQUENCE [LARGE SCALE GENOMIC DNA]</scope>
    <source>
        <strain evidence="1">A17</strain>
        <strain evidence="2 3">cv. Jemalong A17</strain>
    </source>
</reference>
<dbReference type="Proteomes" id="UP000002051">
    <property type="component" value="Chromosome 2"/>
</dbReference>
<dbReference type="HOGENOM" id="CLU_2964284_0_0_1"/>
<dbReference type="PaxDb" id="3880-AES64096"/>
<gene>
    <name evidence="1" type="ordered locus">MTR_2g018370</name>
</gene>
<reference evidence="1 3" key="2">
    <citation type="journal article" date="2014" name="BMC Genomics">
        <title>An improved genome release (version Mt4.0) for the model legume Medicago truncatula.</title>
        <authorList>
            <person name="Tang H."/>
            <person name="Krishnakumar V."/>
            <person name="Bidwell S."/>
            <person name="Rosen B."/>
            <person name="Chan A."/>
            <person name="Zhou S."/>
            <person name="Gentzbittel L."/>
            <person name="Childs K.L."/>
            <person name="Yandell M."/>
            <person name="Gundlach H."/>
            <person name="Mayer K.F."/>
            <person name="Schwartz D.C."/>
            <person name="Town C.D."/>
        </authorList>
    </citation>
    <scope>GENOME REANNOTATION</scope>
    <source>
        <strain evidence="2 3">cv. Jemalong A17</strain>
    </source>
</reference>
<evidence type="ECO:0000313" key="1">
    <source>
        <dbReference type="EMBL" id="AES64096.1"/>
    </source>
</evidence>
<evidence type="ECO:0000313" key="2">
    <source>
        <dbReference type="EnsemblPlants" id="AES64096"/>
    </source>
</evidence>
<keyword evidence="3" id="KW-1185">Reference proteome</keyword>
<protein>
    <submittedName>
        <fullName evidence="1 2">Uncharacterized protein</fullName>
    </submittedName>
</protein>
<dbReference type="AlphaFoldDB" id="G7ILW9"/>
<name>G7ILW9_MEDTR</name>
<organism evidence="1 3">
    <name type="scientific">Medicago truncatula</name>
    <name type="common">Barrel medic</name>
    <name type="synonym">Medicago tribuloides</name>
    <dbReference type="NCBI Taxonomy" id="3880"/>
    <lineage>
        <taxon>Eukaryota</taxon>
        <taxon>Viridiplantae</taxon>
        <taxon>Streptophyta</taxon>
        <taxon>Embryophyta</taxon>
        <taxon>Tracheophyta</taxon>
        <taxon>Spermatophyta</taxon>
        <taxon>Magnoliopsida</taxon>
        <taxon>eudicotyledons</taxon>
        <taxon>Gunneridae</taxon>
        <taxon>Pentapetalae</taxon>
        <taxon>rosids</taxon>
        <taxon>fabids</taxon>
        <taxon>Fabales</taxon>
        <taxon>Fabaceae</taxon>
        <taxon>Papilionoideae</taxon>
        <taxon>50 kb inversion clade</taxon>
        <taxon>NPAAA clade</taxon>
        <taxon>Hologalegina</taxon>
        <taxon>IRL clade</taxon>
        <taxon>Trifolieae</taxon>
        <taxon>Medicago</taxon>
    </lineage>
</organism>
<evidence type="ECO:0000313" key="3">
    <source>
        <dbReference type="Proteomes" id="UP000002051"/>
    </source>
</evidence>
<proteinExistence type="predicted"/>
<dbReference type="EMBL" id="CM001218">
    <property type="protein sequence ID" value="AES64096.1"/>
    <property type="molecule type" value="Genomic_DNA"/>
</dbReference>
<accession>G7ILW9</accession>
<reference evidence="2" key="3">
    <citation type="submission" date="2015-04" db="UniProtKB">
        <authorList>
            <consortium name="EnsemblPlants"/>
        </authorList>
    </citation>
    <scope>IDENTIFICATION</scope>
    <source>
        <strain evidence="2">cv. Jemalong A17</strain>
    </source>
</reference>